<dbReference type="Gene3D" id="3.40.50.2300">
    <property type="match status" value="1"/>
</dbReference>
<dbReference type="GO" id="GO:0000976">
    <property type="term" value="F:transcription cis-regulatory region binding"/>
    <property type="evidence" value="ECO:0007669"/>
    <property type="project" value="TreeGrafter"/>
</dbReference>
<sequence length="126" mass="13748">MARIMVLDDVLDAVVLIEKILTKQGHQVAGFTDEEKALHYVREHQVDLAVLDIKLGQMSGIEVLAELKDIDPAIKAVMLTGYPTVAGARQALRLGAGDYCVKPIDKDELEDKVARVLGARPPSCNQ</sequence>
<feature type="domain" description="Response regulatory" evidence="6">
    <location>
        <begin position="3"/>
        <end position="117"/>
    </location>
</feature>
<accession>A0A3B0VUN8</accession>
<organism evidence="7">
    <name type="scientific">hydrothermal vent metagenome</name>
    <dbReference type="NCBI Taxonomy" id="652676"/>
    <lineage>
        <taxon>unclassified sequences</taxon>
        <taxon>metagenomes</taxon>
        <taxon>ecological metagenomes</taxon>
    </lineage>
</organism>
<evidence type="ECO:0000256" key="2">
    <source>
        <dbReference type="ARBA" id="ARBA00023012"/>
    </source>
</evidence>
<protein>
    <submittedName>
        <fullName evidence="7">Response regulator of zinc sigma-54-dependent two-component system</fullName>
    </submittedName>
</protein>
<dbReference type="PROSITE" id="PS50110">
    <property type="entry name" value="RESPONSE_REGULATORY"/>
    <property type="match status" value="1"/>
</dbReference>
<dbReference type="GO" id="GO:0005829">
    <property type="term" value="C:cytosol"/>
    <property type="evidence" value="ECO:0007669"/>
    <property type="project" value="TreeGrafter"/>
</dbReference>
<keyword evidence="5" id="KW-0804">Transcription</keyword>
<dbReference type="AlphaFoldDB" id="A0A3B0VUN8"/>
<dbReference type="GO" id="GO:0006355">
    <property type="term" value="P:regulation of DNA-templated transcription"/>
    <property type="evidence" value="ECO:0007669"/>
    <property type="project" value="TreeGrafter"/>
</dbReference>
<keyword evidence="4" id="KW-0238">DNA-binding</keyword>
<keyword evidence="3" id="KW-0805">Transcription regulation</keyword>
<evidence type="ECO:0000313" key="7">
    <source>
        <dbReference type="EMBL" id="VAW40569.1"/>
    </source>
</evidence>
<dbReference type="PANTHER" id="PTHR48111:SF1">
    <property type="entry name" value="TWO-COMPONENT RESPONSE REGULATOR ORR33"/>
    <property type="match status" value="1"/>
</dbReference>
<dbReference type="GO" id="GO:0032993">
    <property type="term" value="C:protein-DNA complex"/>
    <property type="evidence" value="ECO:0007669"/>
    <property type="project" value="TreeGrafter"/>
</dbReference>
<keyword evidence="1" id="KW-0597">Phosphoprotein</keyword>
<dbReference type="InterPro" id="IPR011006">
    <property type="entry name" value="CheY-like_superfamily"/>
</dbReference>
<reference evidence="7" key="1">
    <citation type="submission" date="2018-06" db="EMBL/GenBank/DDBJ databases">
        <authorList>
            <person name="Zhirakovskaya E."/>
        </authorList>
    </citation>
    <scope>NUCLEOTIDE SEQUENCE</scope>
</reference>
<dbReference type="SUPFAM" id="SSF52172">
    <property type="entry name" value="CheY-like"/>
    <property type="match status" value="1"/>
</dbReference>
<dbReference type="PANTHER" id="PTHR48111">
    <property type="entry name" value="REGULATOR OF RPOS"/>
    <property type="match status" value="1"/>
</dbReference>
<name>A0A3B0VUN8_9ZZZZ</name>
<dbReference type="Pfam" id="PF00072">
    <property type="entry name" value="Response_reg"/>
    <property type="match status" value="1"/>
</dbReference>
<dbReference type="InterPro" id="IPR001789">
    <property type="entry name" value="Sig_transdc_resp-reg_receiver"/>
</dbReference>
<dbReference type="GO" id="GO:0000156">
    <property type="term" value="F:phosphorelay response regulator activity"/>
    <property type="evidence" value="ECO:0007669"/>
    <property type="project" value="TreeGrafter"/>
</dbReference>
<evidence type="ECO:0000256" key="1">
    <source>
        <dbReference type="ARBA" id="ARBA00022553"/>
    </source>
</evidence>
<evidence type="ECO:0000256" key="4">
    <source>
        <dbReference type="ARBA" id="ARBA00023125"/>
    </source>
</evidence>
<evidence type="ECO:0000259" key="6">
    <source>
        <dbReference type="PROSITE" id="PS50110"/>
    </source>
</evidence>
<dbReference type="SMART" id="SM00448">
    <property type="entry name" value="REC"/>
    <property type="match status" value="1"/>
</dbReference>
<evidence type="ECO:0000256" key="5">
    <source>
        <dbReference type="ARBA" id="ARBA00023163"/>
    </source>
</evidence>
<keyword evidence="2" id="KW-0902">Two-component regulatory system</keyword>
<dbReference type="InterPro" id="IPR039420">
    <property type="entry name" value="WalR-like"/>
</dbReference>
<dbReference type="EMBL" id="UOEY01000105">
    <property type="protein sequence ID" value="VAW40569.1"/>
    <property type="molecule type" value="Genomic_DNA"/>
</dbReference>
<proteinExistence type="predicted"/>
<gene>
    <name evidence="7" type="ORF">MNBD_DELTA04-1328</name>
</gene>
<evidence type="ECO:0000256" key="3">
    <source>
        <dbReference type="ARBA" id="ARBA00023015"/>
    </source>
</evidence>